<feature type="transmembrane region" description="Helical" evidence="8">
    <location>
        <begin position="201"/>
        <end position="220"/>
    </location>
</feature>
<reference evidence="10" key="1">
    <citation type="submission" date="2017-10" db="EMBL/GenBank/DDBJ databases">
        <title>Campylobacter species from seals.</title>
        <authorList>
            <person name="Gilbert M.J."/>
            <person name="Zomer A.L."/>
            <person name="Timmerman A.J."/>
            <person name="Duim B."/>
            <person name="Wagenaar J.A."/>
        </authorList>
    </citation>
    <scope>NUCLEOTIDE SEQUENCE [LARGE SCALE GENOMIC DNA]</scope>
    <source>
        <strain evidence="10">17S00004-5</strain>
    </source>
</reference>
<feature type="transmembrane region" description="Helical" evidence="8">
    <location>
        <begin position="159"/>
        <end position="181"/>
    </location>
</feature>
<dbReference type="Proteomes" id="UP000240535">
    <property type="component" value="Unassembled WGS sequence"/>
</dbReference>
<feature type="transmembrane region" description="Helical" evidence="8">
    <location>
        <begin position="99"/>
        <end position="117"/>
    </location>
</feature>
<evidence type="ECO:0000256" key="6">
    <source>
        <dbReference type="ARBA" id="ARBA00022989"/>
    </source>
</evidence>
<sequence>MQYKEFQQKRYKKIFLWTILSIFLLTLSAIFAISSGNGKLDFSIIPHLFLDSQKSMILYSIRLPRTIAAILGGALLGISGCAMQGVLRNPLASPYTIGIAQASAFGASFAIIALGVLEQNSGILQSVGIVGCAFISSMVCMILILYMGTKLSTMDSSSLVLAGVALGALFSSTTMMLQFFASDLNAAAAIFWTFGDLGKATWNNLTILSICFFLSILFLWKNHWKMDALSFGDEGAKARGVDVKALRITILIFATLSSAVVVAYFGIIGFVGLVAPHITRLVIGTSYGLLIPFSAIFGSILLITADVISKFILPPIIMPIGIVTSFMGVPLFLYLLIRKKSDT</sequence>
<evidence type="ECO:0000256" key="4">
    <source>
        <dbReference type="ARBA" id="ARBA00022475"/>
    </source>
</evidence>
<keyword evidence="3" id="KW-0813">Transport</keyword>
<feature type="transmembrane region" description="Helical" evidence="8">
    <location>
        <begin position="14"/>
        <end position="33"/>
    </location>
</feature>
<dbReference type="FunFam" id="1.10.3470.10:FF:000001">
    <property type="entry name" value="Vitamin B12 ABC transporter permease BtuC"/>
    <property type="match status" value="1"/>
</dbReference>
<dbReference type="RefSeq" id="WP_106870705.1">
    <property type="nucleotide sequence ID" value="NZ_CP053841.1"/>
</dbReference>
<name>A0A2P8R0W7_9BACT</name>
<comment type="caution">
    <text evidence="9">The sequence shown here is derived from an EMBL/GenBank/DDBJ whole genome shotgun (WGS) entry which is preliminary data.</text>
</comment>
<feature type="transmembrane region" description="Helical" evidence="8">
    <location>
        <begin position="316"/>
        <end position="337"/>
    </location>
</feature>
<feature type="transmembrane region" description="Helical" evidence="8">
    <location>
        <begin position="123"/>
        <end position="147"/>
    </location>
</feature>
<dbReference type="InterPro" id="IPR037294">
    <property type="entry name" value="ABC_BtuC-like"/>
</dbReference>
<comment type="subcellular location">
    <subcellularLocation>
        <location evidence="1">Cell membrane</location>
        <topology evidence="1">Multi-pass membrane protein</topology>
    </subcellularLocation>
</comment>
<keyword evidence="10" id="KW-1185">Reference proteome</keyword>
<dbReference type="Pfam" id="PF01032">
    <property type="entry name" value="FecCD"/>
    <property type="match status" value="1"/>
</dbReference>
<evidence type="ECO:0000256" key="7">
    <source>
        <dbReference type="ARBA" id="ARBA00023136"/>
    </source>
</evidence>
<proteinExistence type="inferred from homology"/>
<keyword evidence="5 8" id="KW-0812">Transmembrane</keyword>
<keyword evidence="7 8" id="KW-0472">Membrane</keyword>
<organism evidence="9 10">
    <name type="scientific">Campylobacter blaseri</name>
    <dbReference type="NCBI Taxonomy" id="2042961"/>
    <lineage>
        <taxon>Bacteria</taxon>
        <taxon>Pseudomonadati</taxon>
        <taxon>Campylobacterota</taxon>
        <taxon>Epsilonproteobacteria</taxon>
        <taxon>Campylobacterales</taxon>
        <taxon>Campylobacteraceae</taxon>
        <taxon>Campylobacter</taxon>
    </lineage>
</organism>
<feature type="transmembrane region" description="Helical" evidence="8">
    <location>
        <begin position="248"/>
        <end position="275"/>
    </location>
</feature>
<evidence type="ECO:0000256" key="5">
    <source>
        <dbReference type="ARBA" id="ARBA00022692"/>
    </source>
</evidence>
<dbReference type="GO" id="GO:0005886">
    <property type="term" value="C:plasma membrane"/>
    <property type="evidence" value="ECO:0007669"/>
    <property type="project" value="UniProtKB-SubCell"/>
</dbReference>
<accession>A0A2P8R0W7</accession>
<dbReference type="GO" id="GO:0033214">
    <property type="term" value="P:siderophore-iron import into cell"/>
    <property type="evidence" value="ECO:0007669"/>
    <property type="project" value="TreeGrafter"/>
</dbReference>
<dbReference type="GO" id="GO:0022857">
    <property type="term" value="F:transmembrane transporter activity"/>
    <property type="evidence" value="ECO:0007669"/>
    <property type="project" value="InterPro"/>
</dbReference>
<evidence type="ECO:0000313" key="10">
    <source>
        <dbReference type="Proteomes" id="UP000240535"/>
    </source>
</evidence>
<feature type="transmembrane region" description="Helical" evidence="8">
    <location>
        <begin position="281"/>
        <end position="304"/>
    </location>
</feature>
<evidence type="ECO:0000256" key="3">
    <source>
        <dbReference type="ARBA" id="ARBA00022448"/>
    </source>
</evidence>
<dbReference type="CDD" id="cd06550">
    <property type="entry name" value="TM_ABC_iron-siderophores_like"/>
    <property type="match status" value="1"/>
</dbReference>
<keyword evidence="4" id="KW-1003">Cell membrane</keyword>
<keyword evidence="6 8" id="KW-1133">Transmembrane helix</keyword>
<protein>
    <submittedName>
        <fullName evidence="9">ABC transporter permease</fullName>
    </submittedName>
</protein>
<dbReference type="Gene3D" id="1.10.3470.10">
    <property type="entry name" value="ABC transporter involved in vitamin B12 uptake, BtuC"/>
    <property type="match status" value="1"/>
</dbReference>
<dbReference type="InterPro" id="IPR000522">
    <property type="entry name" value="ABC_transptr_permease_BtuC"/>
</dbReference>
<dbReference type="OrthoDB" id="9782305at2"/>
<feature type="transmembrane region" description="Helical" evidence="8">
    <location>
        <begin position="66"/>
        <end position="87"/>
    </location>
</feature>
<evidence type="ECO:0000256" key="2">
    <source>
        <dbReference type="ARBA" id="ARBA00007935"/>
    </source>
</evidence>
<dbReference type="SUPFAM" id="SSF81345">
    <property type="entry name" value="ABC transporter involved in vitamin B12 uptake, BtuC"/>
    <property type="match status" value="1"/>
</dbReference>
<dbReference type="EMBL" id="PDHH01000003">
    <property type="protein sequence ID" value="PSM52142.1"/>
    <property type="molecule type" value="Genomic_DNA"/>
</dbReference>
<gene>
    <name evidence="9" type="ORF">CQ405_03535</name>
</gene>
<dbReference type="PANTHER" id="PTHR30472">
    <property type="entry name" value="FERRIC ENTEROBACTIN TRANSPORT SYSTEM PERMEASE PROTEIN"/>
    <property type="match status" value="1"/>
</dbReference>
<dbReference type="AlphaFoldDB" id="A0A2P8R0W7"/>
<evidence type="ECO:0000256" key="1">
    <source>
        <dbReference type="ARBA" id="ARBA00004651"/>
    </source>
</evidence>
<evidence type="ECO:0000256" key="8">
    <source>
        <dbReference type="SAM" id="Phobius"/>
    </source>
</evidence>
<evidence type="ECO:0000313" key="9">
    <source>
        <dbReference type="EMBL" id="PSM52142.1"/>
    </source>
</evidence>
<dbReference type="PANTHER" id="PTHR30472:SF25">
    <property type="entry name" value="ABC TRANSPORTER PERMEASE PROTEIN MJ0876-RELATED"/>
    <property type="match status" value="1"/>
</dbReference>
<comment type="similarity">
    <text evidence="2">Belongs to the binding-protein-dependent transport system permease family. FecCD subfamily.</text>
</comment>